<reference evidence="2 3" key="1">
    <citation type="submission" date="2019-07" db="EMBL/GenBank/DDBJ databases">
        <authorList>
            <person name="Park Y.J."/>
            <person name="Jeong S.E."/>
            <person name="Jung H.S."/>
        </authorList>
    </citation>
    <scope>NUCLEOTIDE SEQUENCE [LARGE SCALE GENOMIC DNA]</scope>
    <source>
        <strain evidence="3">P16(2019)</strain>
    </source>
</reference>
<feature type="transmembrane region" description="Helical" evidence="1">
    <location>
        <begin position="119"/>
        <end position="142"/>
    </location>
</feature>
<dbReference type="RefSeq" id="WP_143846910.1">
    <property type="nucleotide sequence ID" value="NZ_VLXZ01000001.1"/>
</dbReference>
<keyword evidence="1" id="KW-0472">Membrane</keyword>
<feature type="transmembrane region" description="Helical" evidence="1">
    <location>
        <begin position="195"/>
        <end position="213"/>
    </location>
</feature>
<feature type="transmembrane region" description="Helical" evidence="1">
    <location>
        <begin position="233"/>
        <end position="250"/>
    </location>
</feature>
<dbReference type="EMBL" id="VLXZ01000001">
    <property type="protein sequence ID" value="TSB48566.1"/>
    <property type="molecule type" value="Genomic_DNA"/>
</dbReference>
<dbReference type="AlphaFoldDB" id="A0A554A4G2"/>
<sequence length="344" mass="40314">MLFYWFNLFFIILLSIISITGKQKVYKIIHWIMFVQLYLIIALRDFSVGSDTYNYIWWFERAKEFAFWDFQYSRHEPGYLFINKIFSFIQEPQLFVAIIGIIPLFIIFKFIANESKMAWLSVYLFITLGFYSDLFNLFRQMLALSCILVSYKYLNQNKSIKFVITILIASLFHISALGFIIVYFVKKYKPSFKMLYLYFIAGLGLFILGKPIINFMISNFATRSNIEVSSQGGFSLLGVLIITLVFGLIFKKNDLEFNAKSNILFNILSVAIMVQILALNFSLFTRVTSYFMFFMIIFIPEILNSIKDKSLKVFSVIMVILFAALYYYLSLLRDSSGIVPYIFN</sequence>
<name>A0A554A4G2_9BACI</name>
<evidence type="ECO:0000313" key="3">
    <source>
        <dbReference type="Proteomes" id="UP000318521"/>
    </source>
</evidence>
<dbReference type="Pfam" id="PF14897">
    <property type="entry name" value="EpsG"/>
    <property type="match status" value="1"/>
</dbReference>
<dbReference type="Proteomes" id="UP000318521">
    <property type="component" value="Unassembled WGS sequence"/>
</dbReference>
<accession>A0A554A4G2</accession>
<gene>
    <name evidence="2" type="ORF">FN960_03155</name>
</gene>
<proteinExistence type="predicted"/>
<protein>
    <submittedName>
        <fullName evidence="2">EpsG family protein</fullName>
    </submittedName>
</protein>
<feature type="transmembrane region" description="Helical" evidence="1">
    <location>
        <begin position="6"/>
        <end position="21"/>
    </location>
</feature>
<feature type="transmembrane region" description="Helical" evidence="1">
    <location>
        <begin position="311"/>
        <end position="329"/>
    </location>
</feature>
<feature type="transmembrane region" description="Helical" evidence="1">
    <location>
        <begin position="162"/>
        <end position="183"/>
    </location>
</feature>
<evidence type="ECO:0000313" key="2">
    <source>
        <dbReference type="EMBL" id="TSB48566.1"/>
    </source>
</evidence>
<dbReference type="OrthoDB" id="1649543at2"/>
<comment type="caution">
    <text evidence="2">The sequence shown here is derived from an EMBL/GenBank/DDBJ whole genome shotgun (WGS) entry which is preliminary data.</text>
</comment>
<keyword evidence="1" id="KW-0812">Transmembrane</keyword>
<feature type="transmembrane region" description="Helical" evidence="1">
    <location>
        <begin position="28"/>
        <end position="47"/>
    </location>
</feature>
<feature type="transmembrane region" description="Helical" evidence="1">
    <location>
        <begin position="262"/>
        <end position="281"/>
    </location>
</feature>
<keyword evidence="3" id="KW-1185">Reference proteome</keyword>
<evidence type="ECO:0000256" key="1">
    <source>
        <dbReference type="SAM" id="Phobius"/>
    </source>
</evidence>
<dbReference type="InterPro" id="IPR049458">
    <property type="entry name" value="EpsG-like"/>
</dbReference>
<feature type="transmembrane region" description="Helical" evidence="1">
    <location>
        <begin position="287"/>
        <end position="304"/>
    </location>
</feature>
<organism evidence="2 3">
    <name type="scientific">Alkalicoccobacillus porphyridii</name>
    <dbReference type="NCBI Taxonomy" id="2597270"/>
    <lineage>
        <taxon>Bacteria</taxon>
        <taxon>Bacillati</taxon>
        <taxon>Bacillota</taxon>
        <taxon>Bacilli</taxon>
        <taxon>Bacillales</taxon>
        <taxon>Bacillaceae</taxon>
        <taxon>Alkalicoccobacillus</taxon>
    </lineage>
</organism>
<keyword evidence="1" id="KW-1133">Transmembrane helix</keyword>
<feature type="transmembrane region" description="Helical" evidence="1">
    <location>
        <begin position="94"/>
        <end position="112"/>
    </location>
</feature>